<name>A0A921LUE9_9ACTN</name>
<dbReference type="AlphaFoldDB" id="A0A921LUE9"/>
<dbReference type="InterPro" id="IPR011335">
    <property type="entry name" value="Restrct_endonuc-II-like"/>
</dbReference>
<reference evidence="2" key="2">
    <citation type="submission" date="2021-09" db="EMBL/GenBank/DDBJ databases">
        <authorList>
            <person name="Gilroy R."/>
        </authorList>
    </citation>
    <scope>NUCLEOTIDE SEQUENCE</scope>
    <source>
        <strain evidence="2">ChiHjej13B12-9602</strain>
    </source>
</reference>
<feature type="domain" description="Restriction endonuclease type II EcoRII C-terminal" evidence="1">
    <location>
        <begin position="228"/>
        <end position="393"/>
    </location>
</feature>
<evidence type="ECO:0000313" key="2">
    <source>
        <dbReference type="EMBL" id="HJG37742.1"/>
    </source>
</evidence>
<evidence type="ECO:0000313" key="3">
    <source>
        <dbReference type="Proteomes" id="UP000753256"/>
    </source>
</evidence>
<dbReference type="SUPFAM" id="SSF52980">
    <property type="entry name" value="Restriction endonuclease-like"/>
    <property type="match status" value="1"/>
</dbReference>
<dbReference type="GO" id="GO:0009307">
    <property type="term" value="P:DNA restriction-modification system"/>
    <property type="evidence" value="ECO:0007669"/>
    <property type="project" value="InterPro"/>
</dbReference>
<dbReference type="Pfam" id="PF09019">
    <property type="entry name" value="EcoRII-C"/>
    <property type="match status" value="1"/>
</dbReference>
<dbReference type="RefSeq" id="WP_273190701.1">
    <property type="nucleotide sequence ID" value="NZ_DYUZ01000029.1"/>
</dbReference>
<sequence length="403" mass="45093">MDYGALNGYFDGAVAKTLAAVDINPAKSNQHEFNGTGALRALFGDDDIKGMPTTFAYLEDDTDPVFDHGFTTWYDARRRHPTRTEYRLYYNDNKCISVARPGDLMILAISDAGEVLVAFAKAGTTVESQLRWLFGVGDTAETSFKTASTDTLRIDAMAAQILESIGIEVGIPSAADNYLDGLVGRFGDSFPRGADFSAYSVSTLAELDWAGDPDGSLVACYEREELLFRVFERHILERDLAPFLGDTLDVDGVLRVTMSTFQRRKSRAGTAFENQLSMLFDAFGIQYSAQKYTEGKSKPDFVFPSIEDYRDPAFPVARLTVLGAKTTIKERWRQVLDEADRVELKHLVTLEPAVSSDYTSAMRKDHLQLVVPRPLFSTYTQAQQDWLMDIKRFCEMVKNRQEG</sequence>
<protein>
    <recommendedName>
        <fullName evidence="1">Restriction endonuclease type II EcoRII C-terminal domain-containing protein</fullName>
    </recommendedName>
</protein>
<dbReference type="Gene3D" id="3.40.91.80">
    <property type="match status" value="1"/>
</dbReference>
<comment type="caution">
    <text evidence="2">The sequence shown here is derived from an EMBL/GenBank/DDBJ whole genome shotgun (WGS) entry which is preliminary data.</text>
</comment>
<dbReference type="InterPro" id="IPR015109">
    <property type="entry name" value="Restrct_endonuc_II_EcoRII_C"/>
</dbReference>
<dbReference type="GO" id="GO:0009036">
    <property type="term" value="F:type II site-specific deoxyribonuclease activity"/>
    <property type="evidence" value="ECO:0007669"/>
    <property type="project" value="InterPro"/>
</dbReference>
<gene>
    <name evidence="2" type="ORF">K8V70_07795</name>
</gene>
<dbReference type="Proteomes" id="UP000753256">
    <property type="component" value="Unassembled WGS sequence"/>
</dbReference>
<proteinExistence type="predicted"/>
<dbReference type="GO" id="GO:0003677">
    <property type="term" value="F:DNA binding"/>
    <property type="evidence" value="ECO:0007669"/>
    <property type="project" value="InterPro"/>
</dbReference>
<reference evidence="2" key="1">
    <citation type="journal article" date="2021" name="PeerJ">
        <title>Extensive microbial diversity within the chicken gut microbiome revealed by metagenomics and culture.</title>
        <authorList>
            <person name="Gilroy R."/>
            <person name="Ravi A."/>
            <person name="Getino M."/>
            <person name="Pursley I."/>
            <person name="Horton D.L."/>
            <person name="Alikhan N.F."/>
            <person name="Baker D."/>
            <person name="Gharbi K."/>
            <person name="Hall N."/>
            <person name="Watson M."/>
            <person name="Adriaenssens E.M."/>
            <person name="Foster-Nyarko E."/>
            <person name="Jarju S."/>
            <person name="Secka A."/>
            <person name="Antonio M."/>
            <person name="Oren A."/>
            <person name="Chaudhuri R.R."/>
            <person name="La Ragione R."/>
            <person name="Hildebrand F."/>
            <person name="Pallen M.J."/>
        </authorList>
    </citation>
    <scope>NUCLEOTIDE SEQUENCE</scope>
    <source>
        <strain evidence="2">ChiHjej13B12-9602</strain>
    </source>
</reference>
<dbReference type="EMBL" id="DYUZ01000029">
    <property type="protein sequence ID" value="HJG37742.1"/>
    <property type="molecule type" value="Genomic_DNA"/>
</dbReference>
<dbReference type="InterPro" id="IPR038365">
    <property type="entry name" value="EcoRII_C_sf"/>
</dbReference>
<accession>A0A921LUE9</accession>
<organism evidence="2 3">
    <name type="scientific">Enorma phocaeensis</name>
    <dbReference type="NCBI Taxonomy" id="1871019"/>
    <lineage>
        <taxon>Bacteria</taxon>
        <taxon>Bacillati</taxon>
        <taxon>Actinomycetota</taxon>
        <taxon>Coriobacteriia</taxon>
        <taxon>Coriobacteriales</taxon>
        <taxon>Coriobacteriaceae</taxon>
        <taxon>Enorma</taxon>
    </lineage>
</organism>
<evidence type="ECO:0000259" key="1">
    <source>
        <dbReference type="Pfam" id="PF09019"/>
    </source>
</evidence>